<protein>
    <submittedName>
        <fullName evidence="2">Uncharacterized protein</fullName>
    </submittedName>
</protein>
<keyword evidence="3" id="KW-1185">Reference proteome</keyword>
<sequence length="108" mass="11673">MGHLKVPGLNIFCFTRSTHADPQLGSVGPSPSQLWCPESEQTFSYMIGITNGLDQEGPGLGGDMADPALRSGPLSYVLSNLEDFRKCSHNDSPHSRSNGVRSLLPLKF</sequence>
<accession>A0A2G7EMJ6</accession>
<evidence type="ECO:0000256" key="1">
    <source>
        <dbReference type="SAM" id="MobiDB-lite"/>
    </source>
</evidence>
<proteinExistence type="predicted"/>
<reference evidence="2 3" key="1">
    <citation type="submission" date="2017-05" db="EMBL/GenBank/DDBJ databases">
        <title>Genome sequence for an aflatoxigenic pathogen of Argentinian peanut, Aspergillus arachidicola.</title>
        <authorList>
            <person name="Moore G."/>
            <person name="Beltz S.B."/>
            <person name="Mack B.M."/>
        </authorList>
    </citation>
    <scope>NUCLEOTIDE SEQUENCE [LARGE SCALE GENOMIC DNA]</scope>
    <source>
        <strain evidence="2 3">CBS 117610</strain>
    </source>
</reference>
<feature type="region of interest" description="Disordered" evidence="1">
    <location>
        <begin position="88"/>
        <end position="108"/>
    </location>
</feature>
<comment type="caution">
    <text evidence="2">The sequence shown here is derived from an EMBL/GenBank/DDBJ whole genome shotgun (WGS) entry which is preliminary data.</text>
</comment>
<evidence type="ECO:0000313" key="3">
    <source>
        <dbReference type="Proteomes" id="UP000231358"/>
    </source>
</evidence>
<dbReference type="Proteomes" id="UP000231358">
    <property type="component" value="Unassembled WGS sequence"/>
</dbReference>
<gene>
    <name evidence="2" type="ORF">AARAC_009023</name>
</gene>
<dbReference type="EMBL" id="NEXV01000723">
    <property type="protein sequence ID" value="PIG69529.1"/>
    <property type="molecule type" value="Genomic_DNA"/>
</dbReference>
<dbReference type="AlphaFoldDB" id="A0A2G7EMJ6"/>
<evidence type="ECO:0000313" key="2">
    <source>
        <dbReference type="EMBL" id="PIG69529.1"/>
    </source>
</evidence>
<organism evidence="2 3">
    <name type="scientific">Aspergillus arachidicola</name>
    <dbReference type="NCBI Taxonomy" id="656916"/>
    <lineage>
        <taxon>Eukaryota</taxon>
        <taxon>Fungi</taxon>
        <taxon>Dikarya</taxon>
        <taxon>Ascomycota</taxon>
        <taxon>Pezizomycotina</taxon>
        <taxon>Eurotiomycetes</taxon>
        <taxon>Eurotiomycetidae</taxon>
        <taxon>Eurotiales</taxon>
        <taxon>Aspergillaceae</taxon>
        <taxon>Aspergillus</taxon>
        <taxon>Aspergillus subgen. Circumdati</taxon>
    </lineage>
</organism>
<name>A0A2G7EMJ6_9EURO</name>